<protein>
    <recommendedName>
        <fullName evidence="4">Centromere protein Q</fullName>
    </recommendedName>
</protein>
<comment type="caution">
    <text evidence="10">The sequence shown here is derived from an EMBL/GenBank/DDBJ whole genome shotgun (WGS) entry which is preliminary data.</text>
</comment>
<feature type="compositionally biased region" description="Basic and acidic residues" evidence="9">
    <location>
        <begin position="1"/>
        <end position="11"/>
    </location>
</feature>
<evidence type="ECO:0000313" key="11">
    <source>
        <dbReference type="Proteomes" id="UP001152803"/>
    </source>
</evidence>
<proteinExistence type="inferred from homology"/>
<feature type="compositionally biased region" description="Basic and acidic residues" evidence="9">
    <location>
        <begin position="47"/>
        <end position="58"/>
    </location>
</feature>
<dbReference type="OrthoDB" id="8927710at2759"/>
<feature type="region of interest" description="Disordered" evidence="9">
    <location>
        <begin position="1"/>
        <end position="58"/>
    </location>
</feature>
<comment type="subcellular location">
    <subcellularLocation>
        <location evidence="2">Chromosome</location>
        <location evidence="2">Centromere</location>
    </subcellularLocation>
    <subcellularLocation>
        <location evidence="1">Nucleus</location>
    </subcellularLocation>
</comment>
<sequence length="276" mass="30613">MKPTRGSERASTKGPKTSRKRGQKGSQDGGPSRKKTQTQQQCQKKRVGNDAARKVKGQEKWTLLPKTSITALESILDLSILSALTMRRKDKDQSQSHLNQMKDRFLASCAQLKVPPRNRKVGGMLQVSRLHQAESKKTAVGRRTLQALEDEVGSVVGALEQIEGRMENLDEETRILRRKLEDEEEGAQEILQLSGRGVLNLPALPPHVTRELPLQERMVKDPDVAARLASVLQSSGEVRDVMAFLELAHKQADLLLNTLGPTNPEDSHTRNIQGGN</sequence>
<evidence type="ECO:0000256" key="2">
    <source>
        <dbReference type="ARBA" id="ARBA00004584"/>
    </source>
</evidence>
<evidence type="ECO:0000256" key="1">
    <source>
        <dbReference type="ARBA" id="ARBA00004123"/>
    </source>
</evidence>
<dbReference type="Proteomes" id="UP001152803">
    <property type="component" value="Unassembled WGS sequence"/>
</dbReference>
<dbReference type="EMBL" id="JAFJMO010000015">
    <property type="protein sequence ID" value="KAJ8255686.1"/>
    <property type="molecule type" value="Genomic_DNA"/>
</dbReference>
<evidence type="ECO:0000313" key="10">
    <source>
        <dbReference type="EMBL" id="KAJ8255686.1"/>
    </source>
</evidence>
<reference evidence="10" key="1">
    <citation type="journal article" date="2023" name="Science">
        <title>Genome structures resolve the early diversification of teleost fishes.</title>
        <authorList>
            <person name="Parey E."/>
            <person name="Louis A."/>
            <person name="Montfort J."/>
            <person name="Bouchez O."/>
            <person name="Roques C."/>
            <person name="Iampietro C."/>
            <person name="Lluch J."/>
            <person name="Castinel A."/>
            <person name="Donnadieu C."/>
            <person name="Desvignes T."/>
            <person name="Floi Bucao C."/>
            <person name="Jouanno E."/>
            <person name="Wen M."/>
            <person name="Mejri S."/>
            <person name="Dirks R."/>
            <person name="Jansen H."/>
            <person name="Henkel C."/>
            <person name="Chen W.J."/>
            <person name="Zahm M."/>
            <person name="Cabau C."/>
            <person name="Klopp C."/>
            <person name="Thompson A.W."/>
            <person name="Robinson-Rechavi M."/>
            <person name="Braasch I."/>
            <person name="Lecointre G."/>
            <person name="Bobe J."/>
            <person name="Postlethwait J.H."/>
            <person name="Berthelot C."/>
            <person name="Roest Crollius H."/>
            <person name="Guiguen Y."/>
        </authorList>
    </citation>
    <scope>NUCLEOTIDE SEQUENCE</scope>
    <source>
        <strain evidence="10">Concon-B</strain>
    </source>
</reference>
<name>A0A9Q1D0Z1_CONCO</name>
<dbReference type="PANTHER" id="PTHR31345:SF3">
    <property type="entry name" value="CENTROMERE PROTEIN Q"/>
    <property type="match status" value="1"/>
</dbReference>
<dbReference type="GO" id="GO:0000775">
    <property type="term" value="C:chromosome, centromeric region"/>
    <property type="evidence" value="ECO:0007669"/>
    <property type="project" value="UniProtKB-SubCell"/>
</dbReference>
<keyword evidence="8" id="KW-0175">Coiled coil</keyword>
<dbReference type="Pfam" id="PF13094">
    <property type="entry name" value="CENP-Q"/>
    <property type="match status" value="1"/>
</dbReference>
<dbReference type="AlphaFoldDB" id="A0A9Q1D0Z1"/>
<gene>
    <name evidence="10" type="ORF">COCON_G00195500</name>
</gene>
<organism evidence="10 11">
    <name type="scientific">Conger conger</name>
    <name type="common">Conger eel</name>
    <name type="synonym">Muraena conger</name>
    <dbReference type="NCBI Taxonomy" id="82655"/>
    <lineage>
        <taxon>Eukaryota</taxon>
        <taxon>Metazoa</taxon>
        <taxon>Chordata</taxon>
        <taxon>Craniata</taxon>
        <taxon>Vertebrata</taxon>
        <taxon>Euteleostomi</taxon>
        <taxon>Actinopterygii</taxon>
        <taxon>Neopterygii</taxon>
        <taxon>Teleostei</taxon>
        <taxon>Anguilliformes</taxon>
        <taxon>Congridae</taxon>
        <taxon>Conger</taxon>
    </lineage>
</organism>
<accession>A0A9Q1D0Z1</accession>
<keyword evidence="6" id="KW-0539">Nucleus</keyword>
<evidence type="ECO:0000256" key="6">
    <source>
        <dbReference type="ARBA" id="ARBA00023242"/>
    </source>
</evidence>
<feature type="coiled-coil region" evidence="8">
    <location>
        <begin position="159"/>
        <end position="186"/>
    </location>
</feature>
<keyword evidence="11" id="KW-1185">Reference proteome</keyword>
<dbReference type="PANTHER" id="PTHR31345">
    <property type="entry name" value="CENTROMERE PROTEIN Q"/>
    <property type="match status" value="1"/>
</dbReference>
<evidence type="ECO:0000256" key="4">
    <source>
        <dbReference type="ARBA" id="ARBA00016397"/>
    </source>
</evidence>
<keyword evidence="5" id="KW-0158">Chromosome</keyword>
<keyword evidence="7" id="KW-0137">Centromere</keyword>
<evidence type="ECO:0000256" key="7">
    <source>
        <dbReference type="ARBA" id="ARBA00023328"/>
    </source>
</evidence>
<evidence type="ECO:0000256" key="3">
    <source>
        <dbReference type="ARBA" id="ARBA00008191"/>
    </source>
</evidence>
<evidence type="ECO:0000256" key="8">
    <source>
        <dbReference type="SAM" id="Coils"/>
    </source>
</evidence>
<comment type="similarity">
    <text evidence="3">Belongs to the CENP-Q/OKP1 family.</text>
</comment>
<dbReference type="GO" id="GO:0005634">
    <property type="term" value="C:nucleus"/>
    <property type="evidence" value="ECO:0007669"/>
    <property type="project" value="UniProtKB-SubCell"/>
</dbReference>
<dbReference type="InterPro" id="IPR025212">
    <property type="entry name" value="CAD_CENP-Q"/>
</dbReference>
<evidence type="ECO:0000256" key="9">
    <source>
        <dbReference type="SAM" id="MobiDB-lite"/>
    </source>
</evidence>
<evidence type="ECO:0000256" key="5">
    <source>
        <dbReference type="ARBA" id="ARBA00022454"/>
    </source>
</evidence>